<dbReference type="GO" id="GO:0005524">
    <property type="term" value="F:ATP binding"/>
    <property type="evidence" value="ECO:0007669"/>
    <property type="project" value="UniProtKB-KW"/>
</dbReference>
<dbReference type="CDD" id="cd03230">
    <property type="entry name" value="ABC_DR_subfamily_A"/>
    <property type="match status" value="1"/>
</dbReference>
<dbReference type="RefSeq" id="WP_024470262.1">
    <property type="nucleotide sequence ID" value="NZ_CP061839.1"/>
</dbReference>
<protein>
    <submittedName>
        <fullName evidence="5">ABC transporter ATP-binding protein</fullName>
    </submittedName>
</protein>
<dbReference type="GO" id="GO:0016887">
    <property type="term" value="F:ATP hydrolysis activity"/>
    <property type="evidence" value="ECO:0007669"/>
    <property type="project" value="InterPro"/>
</dbReference>
<accession>A0A7S6WM35</accession>
<gene>
    <name evidence="5" type="ORF">IFE08_07150</name>
</gene>
<keyword evidence="1" id="KW-0813">Transport</keyword>
<dbReference type="AlphaFoldDB" id="A0A7S6WM35"/>
<feature type="domain" description="ABC transporter" evidence="4">
    <location>
        <begin position="4"/>
        <end position="233"/>
    </location>
</feature>
<evidence type="ECO:0000313" key="5">
    <source>
        <dbReference type="EMBL" id="QOW59658.1"/>
    </source>
</evidence>
<reference evidence="5 6" key="1">
    <citation type="submission" date="2020-09" db="EMBL/GenBank/DDBJ databases">
        <title>Characterization of Treponema spp. from bovine digital dermatitis in Korea.</title>
        <authorList>
            <person name="Espiritu H.M."/>
            <person name="Cho Y.I."/>
            <person name="Mamuad L."/>
        </authorList>
    </citation>
    <scope>NUCLEOTIDE SEQUENCE [LARGE SCALE GENOMIC DNA]</scope>
    <source>
        <strain evidence="5 6">KS1</strain>
    </source>
</reference>
<evidence type="ECO:0000259" key="4">
    <source>
        <dbReference type="PROSITE" id="PS50893"/>
    </source>
</evidence>
<dbReference type="PROSITE" id="PS50893">
    <property type="entry name" value="ABC_TRANSPORTER_2"/>
    <property type="match status" value="1"/>
</dbReference>
<evidence type="ECO:0000256" key="2">
    <source>
        <dbReference type="ARBA" id="ARBA00022741"/>
    </source>
</evidence>
<dbReference type="Pfam" id="PF00005">
    <property type="entry name" value="ABC_tran"/>
    <property type="match status" value="1"/>
</dbReference>
<dbReference type="InterPro" id="IPR017871">
    <property type="entry name" value="ABC_transporter-like_CS"/>
</dbReference>
<dbReference type="InterPro" id="IPR027417">
    <property type="entry name" value="P-loop_NTPase"/>
</dbReference>
<dbReference type="Gene3D" id="3.40.50.300">
    <property type="entry name" value="P-loop containing nucleotide triphosphate hydrolases"/>
    <property type="match status" value="1"/>
</dbReference>
<dbReference type="InterPro" id="IPR003593">
    <property type="entry name" value="AAA+_ATPase"/>
</dbReference>
<keyword evidence="3 5" id="KW-0067">ATP-binding</keyword>
<name>A0A7S6WM35_9SPIR</name>
<dbReference type="EMBL" id="CP061839">
    <property type="protein sequence ID" value="QOW59658.1"/>
    <property type="molecule type" value="Genomic_DNA"/>
</dbReference>
<dbReference type="SMART" id="SM00382">
    <property type="entry name" value="AAA"/>
    <property type="match status" value="1"/>
</dbReference>
<dbReference type="PANTHER" id="PTHR42939">
    <property type="entry name" value="ABC TRANSPORTER ATP-BINDING PROTEIN ALBC-RELATED"/>
    <property type="match status" value="1"/>
</dbReference>
<proteinExistence type="predicted"/>
<keyword evidence="2" id="KW-0547">Nucleotide-binding</keyword>
<organism evidence="5 6">
    <name type="scientific">Treponema pedis</name>
    <dbReference type="NCBI Taxonomy" id="409322"/>
    <lineage>
        <taxon>Bacteria</taxon>
        <taxon>Pseudomonadati</taxon>
        <taxon>Spirochaetota</taxon>
        <taxon>Spirochaetia</taxon>
        <taxon>Spirochaetales</taxon>
        <taxon>Treponemataceae</taxon>
        <taxon>Treponema</taxon>
    </lineage>
</organism>
<evidence type="ECO:0000256" key="1">
    <source>
        <dbReference type="ARBA" id="ARBA00022448"/>
    </source>
</evidence>
<evidence type="ECO:0000256" key="3">
    <source>
        <dbReference type="ARBA" id="ARBA00022840"/>
    </source>
</evidence>
<dbReference type="InterPro" id="IPR003439">
    <property type="entry name" value="ABC_transporter-like_ATP-bd"/>
</dbReference>
<dbReference type="PROSITE" id="PS00211">
    <property type="entry name" value="ABC_TRANSPORTER_1"/>
    <property type="match status" value="1"/>
</dbReference>
<dbReference type="Proteomes" id="UP000593915">
    <property type="component" value="Chromosome"/>
</dbReference>
<dbReference type="SUPFAM" id="SSF52540">
    <property type="entry name" value="P-loop containing nucleoside triphosphate hydrolases"/>
    <property type="match status" value="1"/>
</dbReference>
<dbReference type="PANTHER" id="PTHR42939:SF1">
    <property type="entry name" value="ABC TRANSPORTER ATP-BINDING PROTEIN ALBC-RELATED"/>
    <property type="match status" value="1"/>
</dbReference>
<dbReference type="InterPro" id="IPR051782">
    <property type="entry name" value="ABC_Transporter_VariousFunc"/>
</dbReference>
<evidence type="ECO:0000313" key="6">
    <source>
        <dbReference type="Proteomes" id="UP000593915"/>
    </source>
</evidence>
<sequence>MNTIEVNDFSVNYGEFKAVDNISFSAEEGKIIGFVGPNGSGKSSTITNIIGLQNNYKGTIKIYGSDIKNGNEYKKRIGYVPEAGELYEVLTGSEYIDFVGKLYGVNGEVIKKRALQLAESFNIAEKLNIRISQYSKGMRQKVLIISALIHNPDILLLDEPLDGLDAQSIAVFKNLLVELAKKGKTIFYSSHIMEIVEEMSEDIIVINKGKIIAKGTLEQIKSELNKEGVNLAQLFQELTGTLNPKEEAEKILKIMSEEI</sequence>